<dbReference type="Proteomes" id="UP001528411">
    <property type="component" value="Unassembled WGS sequence"/>
</dbReference>
<dbReference type="InterPro" id="IPR010126">
    <property type="entry name" value="Esterase_phb"/>
</dbReference>
<evidence type="ECO:0000256" key="3">
    <source>
        <dbReference type="SAM" id="SignalP"/>
    </source>
</evidence>
<comment type="caution">
    <text evidence="4">The sequence shown here is derived from an EMBL/GenBank/DDBJ whole genome shotgun (WGS) entry which is preliminary data.</text>
</comment>
<gene>
    <name evidence="4" type="ORF">PN838_01365</name>
</gene>
<dbReference type="RefSeq" id="WP_215962781.1">
    <property type="nucleotide sequence ID" value="NZ_JAQOMS010000002.1"/>
</dbReference>
<dbReference type="EMBL" id="JAQOMS010000002">
    <property type="protein sequence ID" value="MDC2887746.1"/>
    <property type="molecule type" value="Genomic_DNA"/>
</dbReference>
<organism evidence="4 5">
    <name type="scientific">Psychrosphaera algicola</name>
    <dbReference type="NCBI Taxonomy" id="3023714"/>
    <lineage>
        <taxon>Bacteria</taxon>
        <taxon>Pseudomonadati</taxon>
        <taxon>Pseudomonadota</taxon>
        <taxon>Gammaproteobacteria</taxon>
        <taxon>Alteromonadales</taxon>
        <taxon>Pseudoalteromonadaceae</taxon>
        <taxon>Psychrosphaera</taxon>
    </lineage>
</organism>
<dbReference type="PANTHER" id="PTHR43037:SF1">
    <property type="entry name" value="BLL1128 PROTEIN"/>
    <property type="match status" value="1"/>
</dbReference>
<keyword evidence="2" id="KW-0378">Hydrolase</keyword>
<feature type="signal peptide" evidence="3">
    <location>
        <begin position="1"/>
        <end position="20"/>
    </location>
</feature>
<evidence type="ECO:0000313" key="4">
    <source>
        <dbReference type="EMBL" id="MDC2887746.1"/>
    </source>
</evidence>
<dbReference type="Pfam" id="PF10503">
    <property type="entry name" value="Esterase_PHB"/>
    <property type="match status" value="1"/>
</dbReference>
<feature type="chain" id="PRO_5045171576" evidence="3">
    <location>
        <begin position="21"/>
        <end position="305"/>
    </location>
</feature>
<sequence length="305" mass="32550">MKSTYLAILTLISVSFSTLATTKFTALTQFGDNPGQLTATYLSSGQNNKALVVLLHGCGQHGETFADQSGLADAAQALGFALLVPQQNKSNNVQLCFNWFSPIDQIGIEGESQSIVNMINSLKIKLHSSDVYIAGLSAGGAMVSNLLSSHPQIFKAGAVVSGIGFPCADSLVKAISCMKNGPAEPPVQLAKMLTPLLKDKLLPQVTLVVGKADNIVNPLNSDSLAQSWVMLSKAQQVSQSSSLGVHHQLWQDSKKDSSLELIKFDDFGHGWSVNSGEKFGGQVAPYLIEHKVSTTVLLLKAWKLI</sequence>
<proteinExistence type="predicted"/>
<reference evidence="4 5" key="1">
    <citation type="submission" date="2023-01" db="EMBL/GenBank/DDBJ databases">
        <title>Psychrosphaera sp. nov., isolated from marine algae.</title>
        <authorList>
            <person name="Bayburt H."/>
            <person name="Choi B.J."/>
            <person name="Kim J.M."/>
            <person name="Choi D.G."/>
            <person name="Jeon C.O."/>
        </authorList>
    </citation>
    <scope>NUCLEOTIDE SEQUENCE [LARGE SCALE GENOMIC DNA]</scope>
    <source>
        <strain evidence="4 5">G1-22</strain>
    </source>
</reference>
<dbReference type="InterPro" id="IPR050955">
    <property type="entry name" value="Plant_Biomass_Hydrol_Est"/>
</dbReference>
<keyword evidence="5" id="KW-1185">Reference proteome</keyword>
<evidence type="ECO:0000256" key="1">
    <source>
        <dbReference type="ARBA" id="ARBA00022729"/>
    </source>
</evidence>
<accession>A0ABT5F879</accession>
<evidence type="ECO:0000256" key="2">
    <source>
        <dbReference type="ARBA" id="ARBA00022801"/>
    </source>
</evidence>
<name>A0ABT5F879_9GAMM</name>
<keyword evidence="1 3" id="KW-0732">Signal</keyword>
<dbReference type="PANTHER" id="PTHR43037">
    <property type="entry name" value="UNNAMED PRODUCT-RELATED"/>
    <property type="match status" value="1"/>
</dbReference>
<dbReference type="NCBIfam" id="TIGR01840">
    <property type="entry name" value="esterase_phb"/>
    <property type="match status" value="1"/>
</dbReference>
<evidence type="ECO:0000313" key="5">
    <source>
        <dbReference type="Proteomes" id="UP001528411"/>
    </source>
</evidence>
<protein>
    <submittedName>
        <fullName evidence="4">PHB depolymerase family esterase</fullName>
    </submittedName>
</protein>